<evidence type="ECO:0000256" key="3">
    <source>
        <dbReference type="ARBA" id="ARBA00022475"/>
    </source>
</evidence>
<evidence type="ECO:0000256" key="9">
    <source>
        <dbReference type="SAM" id="Phobius"/>
    </source>
</evidence>
<proteinExistence type="predicted"/>
<keyword evidence="7 9" id="KW-1133">Transmembrane helix</keyword>
<dbReference type="SMART" id="SM00382">
    <property type="entry name" value="AAA"/>
    <property type="match status" value="1"/>
</dbReference>
<protein>
    <submittedName>
        <fullName evidence="12">Lipid A export ATP-binding/permease protein MsbA</fullName>
        <ecNumber evidence="12">3.6.3.-</ecNumber>
    </submittedName>
</protein>
<sequence length="586" mass="65811">MIKLFKNLKKIDIIYGLIAIIFIVFQVYLDLKMPDYMSKITVLVQSEVSELDEVLKYGGYMMACAFGSMISAVITGYLISTVSARFSKNVGRKLFDKVTSFSSEEINEFSTPSLIIRNTNDITQVQMFLAMGLQMLIKSPITAIWAINKILDKSWQWSAATSVAVVFLLVVVGIIMAIVVPKFKLVQNLIDKLNRVTRENLIGIRVIRAFNAEKYQEDKFEEVNTDLTNLQTFNQKMFALMMPIMFFVMNFLALAIYFIGSRLIDGAMIAEKIELFGNMVVFSSYAMQVIMSFLMLAFIFMMLPRANVSADRINEVLNTKIKIEDGKGVVKDNGIKGKVEFQNVYFSYPDAEEAVLENISFTANRGETVAFIGSTGSGKSTLINLIPRFYDVSGGKILVDGIDVRDYPLKDLYNKLGYVSQKAFLFNESIENNIDFGEGLKEISDKDIEKALDIAQASEFVNKMDDGKKSMIAQSGTNISGGQKQRLSIARAIAKDPEIFIFDDSFSALDYKTDAILRNELKKSTENSTKLIVAQRIGTIMNADEIIVLDQGKIVGKGRHKELLENCDVYREIALSQLSEEELYNG</sequence>
<feature type="transmembrane region" description="Helical" evidence="9">
    <location>
        <begin position="159"/>
        <end position="180"/>
    </location>
</feature>
<keyword evidence="5" id="KW-0547">Nucleotide-binding</keyword>
<evidence type="ECO:0000259" key="11">
    <source>
        <dbReference type="PROSITE" id="PS50929"/>
    </source>
</evidence>
<dbReference type="PANTHER" id="PTHR43394">
    <property type="entry name" value="ATP-DEPENDENT PERMEASE MDL1, MITOCHONDRIAL"/>
    <property type="match status" value="1"/>
</dbReference>
<accession>A0A6N2R1N2</accession>
<keyword evidence="12" id="KW-0378">Hydrolase</keyword>
<feature type="transmembrane region" description="Helical" evidence="9">
    <location>
        <begin position="279"/>
        <end position="303"/>
    </location>
</feature>
<dbReference type="GO" id="GO:0016887">
    <property type="term" value="F:ATP hydrolysis activity"/>
    <property type="evidence" value="ECO:0007669"/>
    <property type="project" value="InterPro"/>
</dbReference>
<dbReference type="InterPro" id="IPR036640">
    <property type="entry name" value="ABC1_TM_sf"/>
</dbReference>
<dbReference type="SUPFAM" id="SSF52540">
    <property type="entry name" value="P-loop containing nucleoside triphosphate hydrolases"/>
    <property type="match status" value="1"/>
</dbReference>
<dbReference type="Gene3D" id="3.40.50.300">
    <property type="entry name" value="P-loop containing nucleotide triphosphate hydrolases"/>
    <property type="match status" value="1"/>
</dbReference>
<evidence type="ECO:0000313" key="12">
    <source>
        <dbReference type="EMBL" id="VYS74418.1"/>
    </source>
</evidence>
<evidence type="ECO:0000256" key="8">
    <source>
        <dbReference type="ARBA" id="ARBA00023136"/>
    </source>
</evidence>
<feature type="transmembrane region" description="Helical" evidence="9">
    <location>
        <begin position="12"/>
        <end position="29"/>
    </location>
</feature>
<dbReference type="PROSITE" id="PS50893">
    <property type="entry name" value="ABC_TRANSPORTER_2"/>
    <property type="match status" value="1"/>
</dbReference>
<keyword evidence="6 12" id="KW-0067">ATP-binding</keyword>
<evidence type="ECO:0000256" key="1">
    <source>
        <dbReference type="ARBA" id="ARBA00004651"/>
    </source>
</evidence>
<dbReference type="EMBL" id="CACRSW010000001">
    <property type="protein sequence ID" value="VYS74418.1"/>
    <property type="molecule type" value="Genomic_DNA"/>
</dbReference>
<dbReference type="InterPro" id="IPR027417">
    <property type="entry name" value="P-loop_NTPase"/>
</dbReference>
<keyword evidence="8 9" id="KW-0472">Membrane</keyword>
<evidence type="ECO:0000256" key="6">
    <source>
        <dbReference type="ARBA" id="ARBA00022840"/>
    </source>
</evidence>
<dbReference type="InterPro" id="IPR003593">
    <property type="entry name" value="AAA+_ATPase"/>
</dbReference>
<comment type="subcellular location">
    <subcellularLocation>
        <location evidence="1">Cell membrane</location>
        <topology evidence="1">Multi-pass membrane protein</topology>
    </subcellularLocation>
</comment>
<dbReference type="GO" id="GO:0015421">
    <property type="term" value="F:ABC-type oligopeptide transporter activity"/>
    <property type="evidence" value="ECO:0007669"/>
    <property type="project" value="TreeGrafter"/>
</dbReference>
<evidence type="ECO:0000256" key="5">
    <source>
        <dbReference type="ARBA" id="ARBA00022741"/>
    </source>
</evidence>
<evidence type="ECO:0000256" key="4">
    <source>
        <dbReference type="ARBA" id="ARBA00022692"/>
    </source>
</evidence>
<dbReference type="Gene3D" id="1.20.1560.10">
    <property type="entry name" value="ABC transporter type 1, transmembrane domain"/>
    <property type="match status" value="1"/>
</dbReference>
<dbReference type="GO" id="GO:0005524">
    <property type="term" value="F:ATP binding"/>
    <property type="evidence" value="ECO:0007669"/>
    <property type="project" value="UniProtKB-KW"/>
</dbReference>
<dbReference type="RefSeq" id="WP_156328381.1">
    <property type="nucleotide sequence ID" value="NZ_CACRSW010000001.1"/>
</dbReference>
<dbReference type="SUPFAM" id="SSF90123">
    <property type="entry name" value="ABC transporter transmembrane region"/>
    <property type="match status" value="1"/>
</dbReference>
<feature type="transmembrane region" description="Helical" evidence="9">
    <location>
        <begin position="57"/>
        <end position="79"/>
    </location>
</feature>
<dbReference type="PROSITE" id="PS50929">
    <property type="entry name" value="ABC_TM1F"/>
    <property type="match status" value="1"/>
</dbReference>
<dbReference type="AlphaFoldDB" id="A0A6N2R1N2"/>
<dbReference type="Pfam" id="PF00664">
    <property type="entry name" value="ABC_membrane"/>
    <property type="match status" value="1"/>
</dbReference>
<dbReference type="GO" id="GO:0005886">
    <property type="term" value="C:plasma membrane"/>
    <property type="evidence" value="ECO:0007669"/>
    <property type="project" value="UniProtKB-SubCell"/>
</dbReference>
<keyword evidence="3" id="KW-1003">Cell membrane</keyword>
<dbReference type="InterPro" id="IPR039421">
    <property type="entry name" value="Type_1_exporter"/>
</dbReference>
<feature type="domain" description="ABC transmembrane type-1" evidence="11">
    <location>
        <begin position="17"/>
        <end position="305"/>
    </location>
</feature>
<organism evidence="12">
    <name type="scientific">Anaerococcus vaginalis</name>
    <dbReference type="NCBI Taxonomy" id="33037"/>
    <lineage>
        <taxon>Bacteria</taxon>
        <taxon>Bacillati</taxon>
        <taxon>Bacillota</taxon>
        <taxon>Tissierellia</taxon>
        <taxon>Tissierellales</taxon>
        <taxon>Peptoniphilaceae</taxon>
        <taxon>Anaerococcus</taxon>
    </lineage>
</organism>
<keyword evidence="2" id="KW-0813">Transport</keyword>
<name>A0A6N2R1N2_9FIRM</name>
<reference evidence="12" key="1">
    <citation type="submission" date="2019-11" db="EMBL/GenBank/DDBJ databases">
        <authorList>
            <person name="Feng L."/>
        </authorList>
    </citation>
    <scope>NUCLEOTIDE SEQUENCE</scope>
    <source>
        <strain evidence="12">AvaginalisLFYP127</strain>
    </source>
</reference>
<dbReference type="PANTHER" id="PTHR43394:SF1">
    <property type="entry name" value="ATP-BINDING CASSETTE SUB-FAMILY B MEMBER 10, MITOCHONDRIAL"/>
    <property type="match status" value="1"/>
</dbReference>
<dbReference type="Pfam" id="PF00005">
    <property type="entry name" value="ABC_tran"/>
    <property type="match status" value="1"/>
</dbReference>
<keyword evidence="4 9" id="KW-0812">Transmembrane</keyword>
<feature type="transmembrane region" description="Helical" evidence="9">
    <location>
        <begin position="238"/>
        <end position="259"/>
    </location>
</feature>
<dbReference type="FunFam" id="3.40.50.300:FF:000854">
    <property type="entry name" value="Multidrug ABC transporter ATP-binding protein"/>
    <property type="match status" value="1"/>
</dbReference>
<dbReference type="PROSITE" id="PS00211">
    <property type="entry name" value="ABC_TRANSPORTER_1"/>
    <property type="match status" value="1"/>
</dbReference>
<dbReference type="InterPro" id="IPR011527">
    <property type="entry name" value="ABC1_TM_dom"/>
</dbReference>
<dbReference type="CDD" id="cd18548">
    <property type="entry name" value="ABC_6TM_Tm287_like"/>
    <property type="match status" value="1"/>
</dbReference>
<dbReference type="InterPro" id="IPR017871">
    <property type="entry name" value="ABC_transporter-like_CS"/>
</dbReference>
<evidence type="ECO:0000259" key="10">
    <source>
        <dbReference type="PROSITE" id="PS50893"/>
    </source>
</evidence>
<gene>
    <name evidence="12" type="primary">msbA_1</name>
    <name evidence="12" type="ORF">AVLFYP127_00139</name>
</gene>
<evidence type="ECO:0000256" key="7">
    <source>
        <dbReference type="ARBA" id="ARBA00022989"/>
    </source>
</evidence>
<dbReference type="InterPro" id="IPR003439">
    <property type="entry name" value="ABC_transporter-like_ATP-bd"/>
</dbReference>
<evidence type="ECO:0000256" key="2">
    <source>
        <dbReference type="ARBA" id="ARBA00022448"/>
    </source>
</evidence>
<feature type="domain" description="ABC transporter" evidence="10">
    <location>
        <begin position="339"/>
        <end position="576"/>
    </location>
</feature>
<dbReference type="EC" id="3.6.3.-" evidence="12"/>